<dbReference type="RefSeq" id="XP_005772532.1">
    <property type="nucleotide sequence ID" value="XM_005772475.1"/>
</dbReference>
<name>A0A0D3J9B8_EMIH1</name>
<reference evidence="4" key="1">
    <citation type="journal article" date="2013" name="Nature">
        <title>Pan genome of the phytoplankton Emiliania underpins its global distribution.</title>
        <authorList>
            <person name="Read B.A."/>
            <person name="Kegel J."/>
            <person name="Klute M.J."/>
            <person name="Kuo A."/>
            <person name="Lefebvre S.C."/>
            <person name="Maumus F."/>
            <person name="Mayer C."/>
            <person name="Miller J."/>
            <person name="Monier A."/>
            <person name="Salamov A."/>
            <person name="Young J."/>
            <person name="Aguilar M."/>
            <person name="Claverie J.M."/>
            <person name="Frickenhaus S."/>
            <person name="Gonzalez K."/>
            <person name="Herman E.K."/>
            <person name="Lin Y.C."/>
            <person name="Napier J."/>
            <person name="Ogata H."/>
            <person name="Sarno A.F."/>
            <person name="Shmutz J."/>
            <person name="Schroeder D."/>
            <person name="de Vargas C."/>
            <person name="Verret F."/>
            <person name="von Dassow P."/>
            <person name="Valentin K."/>
            <person name="Van de Peer Y."/>
            <person name="Wheeler G."/>
            <person name="Dacks J.B."/>
            <person name="Delwiche C.F."/>
            <person name="Dyhrman S.T."/>
            <person name="Glockner G."/>
            <person name="John U."/>
            <person name="Richards T."/>
            <person name="Worden A.Z."/>
            <person name="Zhang X."/>
            <person name="Grigoriev I.V."/>
            <person name="Allen A.E."/>
            <person name="Bidle K."/>
            <person name="Borodovsky M."/>
            <person name="Bowler C."/>
            <person name="Brownlee C."/>
            <person name="Cock J.M."/>
            <person name="Elias M."/>
            <person name="Gladyshev V.N."/>
            <person name="Groth M."/>
            <person name="Guda C."/>
            <person name="Hadaegh A."/>
            <person name="Iglesias-Rodriguez M.D."/>
            <person name="Jenkins J."/>
            <person name="Jones B.M."/>
            <person name="Lawson T."/>
            <person name="Leese F."/>
            <person name="Lindquist E."/>
            <person name="Lobanov A."/>
            <person name="Lomsadze A."/>
            <person name="Malik S.B."/>
            <person name="Marsh M.E."/>
            <person name="Mackinder L."/>
            <person name="Mock T."/>
            <person name="Mueller-Roeber B."/>
            <person name="Pagarete A."/>
            <person name="Parker M."/>
            <person name="Probert I."/>
            <person name="Quesneville H."/>
            <person name="Raines C."/>
            <person name="Rensing S.A."/>
            <person name="Riano-Pachon D.M."/>
            <person name="Richier S."/>
            <person name="Rokitta S."/>
            <person name="Shiraiwa Y."/>
            <person name="Soanes D.M."/>
            <person name="van der Giezen M."/>
            <person name="Wahlund T.M."/>
            <person name="Williams B."/>
            <person name="Wilson W."/>
            <person name="Wolfe G."/>
            <person name="Wurch L.L."/>
        </authorList>
    </citation>
    <scope>NUCLEOTIDE SEQUENCE</scope>
</reference>
<proteinExistence type="predicted"/>
<evidence type="ECO:0000256" key="1">
    <source>
        <dbReference type="SAM" id="MobiDB-lite"/>
    </source>
</evidence>
<feature type="signal peptide" evidence="2">
    <location>
        <begin position="1"/>
        <end position="18"/>
    </location>
</feature>
<evidence type="ECO:0000313" key="4">
    <source>
        <dbReference type="Proteomes" id="UP000013827"/>
    </source>
</evidence>
<dbReference type="GeneID" id="17265601"/>
<protein>
    <submittedName>
        <fullName evidence="3">Uncharacterized protein</fullName>
    </submittedName>
</protein>
<keyword evidence="2" id="KW-0732">Signal</keyword>
<keyword evidence="4" id="KW-1185">Reference proteome</keyword>
<dbReference type="Proteomes" id="UP000013827">
    <property type="component" value="Unassembled WGS sequence"/>
</dbReference>
<feature type="region of interest" description="Disordered" evidence="1">
    <location>
        <begin position="46"/>
        <end position="91"/>
    </location>
</feature>
<accession>A0A0D3J9B8</accession>
<dbReference type="EnsemblProtists" id="EOD20103">
    <property type="protein sequence ID" value="EOD20103"/>
    <property type="gene ID" value="EMIHUDRAFT_208932"/>
</dbReference>
<feature type="compositionally biased region" description="Gly residues" evidence="1">
    <location>
        <begin position="57"/>
        <end position="68"/>
    </location>
</feature>
<dbReference type="HOGENOM" id="CLU_1630109_0_0_1"/>
<dbReference type="PaxDb" id="2903-EOD20103"/>
<evidence type="ECO:0000313" key="3">
    <source>
        <dbReference type="EnsemblProtists" id="EOD20103"/>
    </source>
</evidence>
<feature type="compositionally biased region" description="Acidic residues" evidence="1">
    <location>
        <begin position="72"/>
        <end position="84"/>
    </location>
</feature>
<dbReference type="KEGG" id="ehx:EMIHUDRAFT_208932"/>
<sequence>MTLRLAALQLIAIAPARCYHTELHHLGPRRLLGPLRAAVVATEEDRSEAVPTAATGRGFGSADGGARGFGEWQEEDEDEDEEIDSGMTPEQRRAWRRTVMTRWAKLVQEKGGDAGAEGGEVVAAFDRVSLRLGERLVLAPQSWAVRRGQRLGVLGESGCVEGR</sequence>
<dbReference type="AlphaFoldDB" id="A0A0D3J9B8"/>
<reference evidence="3" key="2">
    <citation type="submission" date="2024-10" db="UniProtKB">
        <authorList>
            <consortium name="EnsemblProtists"/>
        </authorList>
    </citation>
    <scope>IDENTIFICATION</scope>
</reference>
<feature type="chain" id="PRO_5044291367" evidence="2">
    <location>
        <begin position="19"/>
        <end position="163"/>
    </location>
</feature>
<organism evidence="3 4">
    <name type="scientific">Emiliania huxleyi (strain CCMP1516)</name>
    <dbReference type="NCBI Taxonomy" id="280463"/>
    <lineage>
        <taxon>Eukaryota</taxon>
        <taxon>Haptista</taxon>
        <taxon>Haptophyta</taxon>
        <taxon>Prymnesiophyceae</taxon>
        <taxon>Isochrysidales</taxon>
        <taxon>Noelaerhabdaceae</taxon>
        <taxon>Emiliania</taxon>
    </lineage>
</organism>
<evidence type="ECO:0000256" key="2">
    <source>
        <dbReference type="SAM" id="SignalP"/>
    </source>
</evidence>